<dbReference type="SUPFAM" id="SSF161098">
    <property type="entry name" value="MetI-like"/>
    <property type="match status" value="1"/>
</dbReference>
<dbReference type="GO" id="GO:0005886">
    <property type="term" value="C:plasma membrane"/>
    <property type="evidence" value="ECO:0007669"/>
    <property type="project" value="UniProtKB-SubCell"/>
</dbReference>
<feature type="transmembrane region" description="Helical" evidence="7">
    <location>
        <begin position="101"/>
        <end position="124"/>
    </location>
</feature>
<evidence type="ECO:0000256" key="3">
    <source>
        <dbReference type="ARBA" id="ARBA00022475"/>
    </source>
</evidence>
<comment type="caution">
    <text evidence="9">The sequence shown here is derived from an EMBL/GenBank/DDBJ whole genome shotgun (WGS) entry which is preliminary data.</text>
</comment>
<reference evidence="9 10" key="1">
    <citation type="submission" date="2020-08" db="EMBL/GenBank/DDBJ databases">
        <title>Acidobacteriota in marine sediments use diverse sulfur dissimilation pathways.</title>
        <authorList>
            <person name="Wasmund K."/>
        </authorList>
    </citation>
    <scope>NUCLEOTIDE SEQUENCE [LARGE SCALE GENOMIC DNA]</scope>
    <source>
        <strain evidence="9">MAG AM4</strain>
    </source>
</reference>
<evidence type="ECO:0000256" key="5">
    <source>
        <dbReference type="ARBA" id="ARBA00022989"/>
    </source>
</evidence>
<feature type="domain" description="ABC transmembrane type-1" evidence="8">
    <location>
        <begin position="97"/>
        <end position="308"/>
    </location>
</feature>
<dbReference type="Proteomes" id="UP000648239">
    <property type="component" value="Unassembled WGS sequence"/>
</dbReference>
<keyword evidence="6 7" id="KW-0472">Membrane</keyword>
<keyword evidence="5 7" id="KW-1133">Transmembrane helix</keyword>
<evidence type="ECO:0000256" key="2">
    <source>
        <dbReference type="ARBA" id="ARBA00022448"/>
    </source>
</evidence>
<name>A0A8J7C1H0_9BACT</name>
<dbReference type="EMBL" id="JACXWD010000010">
    <property type="protein sequence ID" value="MBD3867440.1"/>
    <property type="molecule type" value="Genomic_DNA"/>
</dbReference>
<feature type="transmembrane region" description="Helical" evidence="7">
    <location>
        <begin position="185"/>
        <end position="204"/>
    </location>
</feature>
<keyword evidence="4 7" id="KW-0812">Transmembrane</keyword>
<protein>
    <submittedName>
        <fullName evidence="9">ABC transporter permease</fullName>
    </submittedName>
</protein>
<dbReference type="InterPro" id="IPR000515">
    <property type="entry name" value="MetI-like"/>
</dbReference>
<dbReference type="GO" id="GO:0055085">
    <property type="term" value="P:transmembrane transport"/>
    <property type="evidence" value="ECO:0007669"/>
    <property type="project" value="InterPro"/>
</dbReference>
<dbReference type="PROSITE" id="PS50928">
    <property type="entry name" value="ABC_TM1"/>
    <property type="match status" value="1"/>
</dbReference>
<comment type="similarity">
    <text evidence="7">Belongs to the binding-protein-dependent transport system permease family.</text>
</comment>
<dbReference type="InterPro" id="IPR035906">
    <property type="entry name" value="MetI-like_sf"/>
</dbReference>
<gene>
    <name evidence="9" type="ORF">IFK94_04860</name>
</gene>
<evidence type="ECO:0000259" key="8">
    <source>
        <dbReference type="PROSITE" id="PS50928"/>
    </source>
</evidence>
<keyword evidence="3" id="KW-1003">Cell membrane</keyword>
<comment type="subcellular location">
    <subcellularLocation>
        <location evidence="1 7">Cell membrane</location>
        <topology evidence="1 7">Multi-pass membrane protein</topology>
    </subcellularLocation>
</comment>
<evidence type="ECO:0000256" key="6">
    <source>
        <dbReference type="ARBA" id="ARBA00023136"/>
    </source>
</evidence>
<evidence type="ECO:0000313" key="9">
    <source>
        <dbReference type="EMBL" id="MBD3867440.1"/>
    </source>
</evidence>
<dbReference type="Pfam" id="PF00528">
    <property type="entry name" value="BPD_transp_1"/>
    <property type="match status" value="1"/>
</dbReference>
<dbReference type="Gene3D" id="1.10.3720.10">
    <property type="entry name" value="MetI-like"/>
    <property type="match status" value="1"/>
</dbReference>
<evidence type="ECO:0000256" key="1">
    <source>
        <dbReference type="ARBA" id="ARBA00004651"/>
    </source>
</evidence>
<evidence type="ECO:0000313" key="10">
    <source>
        <dbReference type="Proteomes" id="UP000648239"/>
    </source>
</evidence>
<evidence type="ECO:0000256" key="7">
    <source>
        <dbReference type="RuleBase" id="RU363032"/>
    </source>
</evidence>
<feature type="transmembrane region" description="Helical" evidence="7">
    <location>
        <begin position="136"/>
        <end position="158"/>
    </location>
</feature>
<dbReference type="CDD" id="cd06261">
    <property type="entry name" value="TM_PBP2"/>
    <property type="match status" value="1"/>
</dbReference>
<feature type="transmembrane region" description="Helical" evidence="7">
    <location>
        <begin position="247"/>
        <end position="269"/>
    </location>
</feature>
<accession>A0A8J7C1H0</accession>
<organism evidence="9 10">
    <name type="scientific">Candidatus Polarisedimenticola svalbardensis</name>
    <dbReference type="NCBI Taxonomy" id="2886004"/>
    <lineage>
        <taxon>Bacteria</taxon>
        <taxon>Pseudomonadati</taxon>
        <taxon>Acidobacteriota</taxon>
        <taxon>Candidatus Polarisedimenticolia</taxon>
        <taxon>Candidatus Polarisedimenticolales</taxon>
        <taxon>Candidatus Polarisedimenticolaceae</taxon>
        <taxon>Candidatus Polarisedimenticola</taxon>
    </lineage>
</organism>
<keyword evidence="2 7" id="KW-0813">Transport</keyword>
<feature type="transmembrane region" description="Helical" evidence="7">
    <location>
        <begin position="289"/>
        <end position="308"/>
    </location>
</feature>
<evidence type="ECO:0000256" key="4">
    <source>
        <dbReference type="ARBA" id="ARBA00022692"/>
    </source>
</evidence>
<dbReference type="AlphaFoldDB" id="A0A8J7C1H0"/>
<sequence>MGPMIIKRLLLAIPLALGAATLVFVLMESAPGSPVDQWIGNRPVPPEVRDRLERAYGLDRPAPERYVRWLSSVCLKGELGWSHSRSRPVRQAIAEALPATLLLSGAALLVHLVAGIGLGLWSALSRGRIVRGVHGTALALYAMPVFWVGLMAILLLAVRFPVFPPSSMRSVDAADLSALGRWLDILRHLALPALVLGLSSAAGLSRFVRGGLLTALAEPFVHAARARGLHRRAATLRHALRPALLPVVNLIGMTLPILVSGTLIIEVVFGWPGMGRLTYNAIQAHDLPVVLATTVLAAGLVIIGNLLADIAMAMLDPRVRDGLAENGS</sequence>
<proteinExistence type="inferred from homology"/>
<dbReference type="PANTHER" id="PTHR43163:SF9">
    <property type="entry name" value="ABC TRANSPORTER PERMEASE PROTEIN"/>
    <property type="match status" value="1"/>
</dbReference>
<dbReference type="PANTHER" id="PTHR43163">
    <property type="entry name" value="DIPEPTIDE TRANSPORT SYSTEM PERMEASE PROTEIN DPPB-RELATED"/>
    <property type="match status" value="1"/>
</dbReference>